<dbReference type="KEGG" id="spha:D3Y57_19100"/>
<dbReference type="Proteomes" id="UP000276254">
    <property type="component" value="Chromosome"/>
</dbReference>
<organism evidence="1 2">
    <name type="scientific">Sphingomonas paeninsulae</name>
    <dbReference type="NCBI Taxonomy" id="2319844"/>
    <lineage>
        <taxon>Bacteria</taxon>
        <taxon>Pseudomonadati</taxon>
        <taxon>Pseudomonadota</taxon>
        <taxon>Alphaproteobacteria</taxon>
        <taxon>Sphingomonadales</taxon>
        <taxon>Sphingomonadaceae</taxon>
        <taxon>Sphingomonas</taxon>
    </lineage>
</organism>
<keyword evidence="2" id="KW-1185">Reference proteome</keyword>
<protein>
    <recommendedName>
        <fullName evidence="3">LexA repressor DNA-binding domain-containing protein</fullName>
    </recommendedName>
</protein>
<evidence type="ECO:0000313" key="1">
    <source>
        <dbReference type="EMBL" id="AYJ87645.1"/>
    </source>
</evidence>
<proteinExistence type="predicted"/>
<evidence type="ECO:0008006" key="3">
    <source>
        <dbReference type="Google" id="ProtNLM"/>
    </source>
</evidence>
<dbReference type="EMBL" id="CP032829">
    <property type="protein sequence ID" value="AYJ87645.1"/>
    <property type="molecule type" value="Genomic_DNA"/>
</dbReference>
<accession>A0A494TRA0</accession>
<dbReference type="OrthoDB" id="7448487at2"/>
<dbReference type="RefSeq" id="WP_121155230.1">
    <property type="nucleotide sequence ID" value="NZ_CP032829.1"/>
</dbReference>
<evidence type="ECO:0000313" key="2">
    <source>
        <dbReference type="Proteomes" id="UP000276254"/>
    </source>
</evidence>
<sequence length="140" mass="14836">MTLPIPAHAQTILRILTAAANAGDQCPTNGVLAEAIGALSISAPANAISLLEAIGLITVERGSCRRMVTIVATGKSTAPVVSKIRAYGTSASPKPHNRKRRPLEYAEPVRVDPSRIVDRDPCTYCGTRSDHGCIHNRRAA</sequence>
<dbReference type="AlphaFoldDB" id="A0A494TRA0"/>
<reference evidence="1 2" key="1">
    <citation type="submission" date="2018-09" db="EMBL/GenBank/DDBJ databases">
        <title>Sphingomonas peninsula sp. nov., isolated from fildes peninsula, Antarctic soil.</title>
        <authorList>
            <person name="Yingchao G."/>
        </authorList>
    </citation>
    <scope>NUCLEOTIDE SEQUENCE [LARGE SCALE GENOMIC DNA]</scope>
    <source>
        <strain evidence="1 2">YZ-8</strain>
    </source>
</reference>
<gene>
    <name evidence="1" type="ORF">D3Y57_19100</name>
</gene>
<name>A0A494TRA0_SPHPE</name>